<dbReference type="InterPro" id="IPR000073">
    <property type="entry name" value="AB_hydrolase_1"/>
</dbReference>
<comment type="caution">
    <text evidence="2">The sequence shown here is derived from an EMBL/GenBank/DDBJ whole genome shotgun (WGS) entry which is preliminary data.</text>
</comment>
<dbReference type="SUPFAM" id="SSF53474">
    <property type="entry name" value="alpha/beta-Hydrolases"/>
    <property type="match status" value="1"/>
</dbReference>
<organism evidence="2 3">
    <name type="scientific">Streptomyces cremeus</name>
    <dbReference type="NCBI Taxonomy" id="66881"/>
    <lineage>
        <taxon>Bacteria</taxon>
        <taxon>Bacillati</taxon>
        <taxon>Actinomycetota</taxon>
        <taxon>Actinomycetes</taxon>
        <taxon>Kitasatosporales</taxon>
        <taxon>Streptomycetaceae</taxon>
        <taxon>Streptomyces</taxon>
    </lineage>
</organism>
<proteinExistence type="predicted"/>
<dbReference type="Pfam" id="PF12697">
    <property type="entry name" value="Abhydrolase_6"/>
    <property type="match status" value="1"/>
</dbReference>
<gene>
    <name evidence="2" type="ORF">ACFFTU_10060</name>
</gene>
<dbReference type="PANTHER" id="PTHR43194">
    <property type="entry name" value="HYDROLASE ALPHA/BETA FOLD FAMILY"/>
    <property type="match status" value="1"/>
</dbReference>
<dbReference type="Gene3D" id="3.40.50.1820">
    <property type="entry name" value="alpha/beta hydrolase"/>
    <property type="match status" value="1"/>
</dbReference>
<sequence length="262" mass="27259">MTSIGSVLPVVFLHGVRVSGTMWHPVMRALDAGPARRRAVAPDLPGHGRRRGERFTMDGAVGAAAAAIDELGGRALLVGLSTGGYVSIATAARHPEKVAGVLALGCTARPRGVYASLLLRQFHLAARHPETAERLSVRGFRRVLSAPAAAAMSAGGLSCEAMGDVADAVTATDPVALLADYPGPVWLVNGSRDPFRGDERAFLAACRDGRLAVWPGFGHLSTLSDPQAVARTVQDLAAVVEHRECAAGQGPGARQHRGLFAA</sequence>
<dbReference type="PANTHER" id="PTHR43194:SF5">
    <property type="entry name" value="PIMELOYL-[ACYL-CARRIER PROTEIN] METHYL ESTER ESTERASE"/>
    <property type="match status" value="1"/>
</dbReference>
<accession>A0ABV5PAY7</accession>
<dbReference type="Proteomes" id="UP001589718">
    <property type="component" value="Unassembled WGS sequence"/>
</dbReference>
<dbReference type="InterPro" id="IPR050228">
    <property type="entry name" value="Carboxylesterase_BioH"/>
</dbReference>
<reference evidence="2 3" key="1">
    <citation type="submission" date="2024-09" db="EMBL/GenBank/DDBJ databases">
        <authorList>
            <person name="Sun Q."/>
            <person name="Mori K."/>
        </authorList>
    </citation>
    <scope>NUCLEOTIDE SEQUENCE [LARGE SCALE GENOMIC DNA]</scope>
    <source>
        <strain evidence="2 3">JCM 4362</strain>
    </source>
</reference>
<evidence type="ECO:0000313" key="3">
    <source>
        <dbReference type="Proteomes" id="UP001589718"/>
    </source>
</evidence>
<keyword evidence="3" id="KW-1185">Reference proteome</keyword>
<evidence type="ECO:0000259" key="1">
    <source>
        <dbReference type="Pfam" id="PF12697"/>
    </source>
</evidence>
<protein>
    <submittedName>
        <fullName evidence="2">Alpha/beta fold hydrolase</fullName>
    </submittedName>
</protein>
<dbReference type="EMBL" id="JBHMCR010000005">
    <property type="protein sequence ID" value="MFB9520289.1"/>
    <property type="molecule type" value="Genomic_DNA"/>
</dbReference>
<feature type="domain" description="AB hydrolase-1" evidence="1">
    <location>
        <begin position="10"/>
        <end position="231"/>
    </location>
</feature>
<name>A0ABV5PAY7_STRCM</name>
<dbReference type="GO" id="GO:0016787">
    <property type="term" value="F:hydrolase activity"/>
    <property type="evidence" value="ECO:0007669"/>
    <property type="project" value="UniProtKB-KW"/>
</dbReference>
<evidence type="ECO:0000313" key="2">
    <source>
        <dbReference type="EMBL" id="MFB9520289.1"/>
    </source>
</evidence>
<dbReference type="InterPro" id="IPR029058">
    <property type="entry name" value="AB_hydrolase_fold"/>
</dbReference>
<dbReference type="PRINTS" id="PR00111">
    <property type="entry name" value="ABHYDROLASE"/>
</dbReference>
<dbReference type="RefSeq" id="WP_345227632.1">
    <property type="nucleotide sequence ID" value="NZ_BAAAXE010000014.1"/>
</dbReference>
<keyword evidence="2" id="KW-0378">Hydrolase</keyword>